<dbReference type="SMART" id="SM00827">
    <property type="entry name" value="PKS_AT"/>
    <property type="match status" value="1"/>
</dbReference>
<evidence type="ECO:0000259" key="8">
    <source>
        <dbReference type="PROSITE" id="PS50075"/>
    </source>
</evidence>
<evidence type="ECO:0000259" key="9">
    <source>
        <dbReference type="PROSITE" id="PS52004"/>
    </source>
</evidence>
<dbReference type="EMBL" id="JAQGDS010000001">
    <property type="protein sequence ID" value="KAJ6264058.1"/>
    <property type="molecule type" value="Genomic_DNA"/>
</dbReference>
<dbReference type="InterPro" id="IPR057326">
    <property type="entry name" value="KR_dom"/>
</dbReference>
<dbReference type="InterPro" id="IPR009081">
    <property type="entry name" value="PP-bd_ACP"/>
</dbReference>
<dbReference type="InterPro" id="IPR014030">
    <property type="entry name" value="Ketoacyl_synth_N"/>
</dbReference>
<dbReference type="Pfam" id="PF00698">
    <property type="entry name" value="Acyl_transf_1"/>
    <property type="match status" value="1"/>
</dbReference>
<feature type="region of interest" description="N-terminal hotdog fold" evidence="7">
    <location>
        <begin position="960"/>
        <end position="1093"/>
    </location>
</feature>
<dbReference type="Pfam" id="PF02801">
    <property type="entry name" value="Ketoacyl-synt_C"/>
    <property type="match status" value="1"/>
</dbReference>
<dbReference type="InterPro" id="IPR020841">
    <property type="entry name" value="PKS_Beta-ketoAc_synthase_dom"/>
</dbReference>
<dbReference type="InterPro" id="IPR016039">
    <property type="entry name" value="Thiolase-like"/>
</dbReference>
<dbReference type="CDD" id="cd00833">
    <property type="entry name" value="PKS"/>
    <property type="match status" value="1"/>
</dbReference>
<dbReference type="InterPro" id="IPR018201">
    <property type="entry name" value="Ketoacyl_synth_AS"/>
</dbReference>
<dbReference type="InterPro" id="IPR016035">
    <property type="entry name" value="Acyl_Trfase/lysoPLipase"/>
</dbReference>
<dbReference type="Pfam" id="PF16197">
    <property type="entry name" value="KAsynt_C_assoc"/>
    <property type="match status" value="1"/>
</dbReference>
<dbReference type="InterPro" id="IPR014031">
    <property type="entry name" value="Ketoacyl_synth_C"/>
</dbReference>
<dbReference type="Gene3D" id="3.40.366.10">
    <property type="entry name" value="Malonyl-Coenzyme A Acyl Carrier Protein, domain 2"/>
    <property type="match status" value="1"/>
</dbReference>
<dbReference type="PROSITE" id="PS00606">
    <property type="entry name" value="KS3_1"/>
    <property type="match status" value="1"/>
</dbReference>
<dbReference type="PROSITE" id="PS00012">
    <property type="entry name" value="PHOSPHOPANTETHEINE"/>
    <property type="match status" value="1"/>
</dbReference>
<dbReference type="Pfam" id="PF08242">
    <property type="entry name" value="Methyltransf_12"/>
    <property type="match status" value="1"/>
</dbReference>
<dbReference type="PROSITE" id="PS52004">
    <property type="entry name" value="KS3_2"/>
    <property type="match status" value="1"/>
</dbReference>
<evidence type="ECO:0000313" key="11">
    <source>
        <dbReference type="EMBL" id="KAJ6264058.1"/>
    </source>
</evidence>
<dbReference type="SMART" id="SM00826">
    <property type="entry name" value="PKS_DH"/>
    <property type="match status" value="1"/>
</dbReference>
<comment type="caution">
    <text evidence="11">The sequence shown here is derived from an EMBL/GenBank/DDBJ whole genome shotgun (WGS) entry which is preliminary data.</text>
</comment>
<dbReference type="InterPro" id="IPR056501">
    <property type="entry name" value="NAD-bd_HRPKS_sdrA"/>
</dbReference>
<dbReference type="SUPFAM" id="SSF53335">
    <property type="entry name" value="S-adenosyl-L-methionine-dependent methyltransferases"/>
    <property type="match status" value="1"/>
</dbReference>
<keyword evidence="6" id="KW-0511">Multifunctional enzyme</keyword>
<feature type="active site" description="Proton donor; for dehydratase activity" evidence="7">
    <location>
        <position position="1167"/>
    </location>
</feature>
<dbReference type="Gene3D" id="3.40.47.10">
    <property type="match status" value="1"/>
</dbReference>
<dbReference type="InterPro" id="IPR013217">
    <property type="entry name" value="Methyltransf_12"/>
</dbReference>
<dbReference type="GO" id="GO:0016491">
    <property type="term" value="F:oxidoreductase activity"/>
    <property type="evidence" value="ECO:0007669"/>
    <property type="project" value="UniProtKB-KW"/>
</dbReference>
<dbReference type="InterPro" id="IPR020806">
    <property type="entry name" value="PKS_PP-bd"/>
</dbReference>
<keyword evidence="2" id="KW-0597">Phosphoprotein</keyword>
<reference evidence="11" key="1">
    <citation type="submission" date="2023-01" db="EMBL/GenBank/DDBJ databases">
        <title>The chitinases involved in constricting ring structure development in the nematode-trapping fungus Drechslerella dactyloides.</title>
        <authorList>
            <person name="Wang R."/>
            <person name="Zhang L."/>
            <person name="Tang P."/>
            <person name="Li S."/>
            <person name="Liang L."/>
        </authorList>
    </citation>
    <scope>NUCLEOTIDE SEQUENCE</scope>
    <source>
        <strain evidence="11">YMF1.00031</strain>
    </source>
</reference>
<keyword evidence="4" id="KW-0808">Transferase</keyword>
<dbReference type="InterPro" id="IPR013968">
    <property type="entry name" value="PKS_KR"/>
</dbReference>
<dbReference type="InterPro" id="IPR006162">
    <property type="entry name" value="Ppantetheine_attach_site"/>
</dbReference>
<dbReference type="PROSITE" id="PS50075">
    <property type="entry name" value="CARRIER"/>
    <property type="match status" value="1"/>
</dbReference>
<dbReference type="PANTHER" id="PTHR43775">
    <property type="entry name" value="FATTY ACID SYNTHASE"/>
    <property type="match status" value="1"/>
</dbReference>
<dbReference type="GO" id="GO:0008168">
    <property type="term" value="F:methyltransferase activity"/>
    <property type="evidence" value="ECO:0007669"/>
    <property type="project" value="UniProtKB-KW"/>
</dbReference>
<dbReference type="SUPFAM" id="SSF51735">
    <property type="entry name" value="NAD(P)-binding Rossmann-fold domains"/>
    <property type="match status" value="1"/>
</dbReference>
<dbReference type="GO" id="GO:0004315">
    <property type="term" value="F:3-oxoacyl-[acyl-carrier-protein] synthase activity"/>
    <property type="evidence" value="ECO:0007669"/>
    <property type="project" value="InterPro"/>
</dbReference>
<gene>
    <name evidence="11" type="ORF">Dda_0199</name>
</gene>
<dbReference type="InterPro" id="IPR049551">
    <property type="entry name" value="PKS_DH_C"/>
</dbReference>
<feature type="region of interest" description="C-terminal hotdog fold" evidence="7">
    <location>
        <begin position="1108"/>
        <end position="1262"/>
    </location>
</feature>
<name>A0AAD6J3W8_DREDA</name>
<dbReference type="Pfam" id="PF23297">
    <property type="entry name" value="ACP_SdgA_C"/>
    <property type="match status" value="1"/>
</dbReference>
<dbReference type="PANTHER" id="PTHR43775:SF20">
    <property type="entry name" value="HYBRID PKS-NRPS SYNTHETASE APDA"/>
    <property type="match status" value="1"/>
</dbReference>
<dbReference type="InterPro" id="IPR042104">
    <property type="entry name" value="PKS_dehydratase_sf"/>
</dbReference>
<dbReference type="SUPFAM" id="SSF55048">
    <property type="entry name" value="Probable ACP-binding domain of malonyl-CoA ACP transacylase"/>
    <property type="match status" value="1"/>
</dbReference>
<dbReference type="Gene3D" id="3.40.50.720">
    <property type="entry name" value="NAD(P)-binding Rossmann-like Domain"/>
    <property type="match status" value="2"/>
</dbReference>
<evidence type="ECO:0000256" key="3">
    <source>
        <dbReference type="ARBA" id="ARBA00022603"/>
    </source>
</evidence>
<dbReference type="InterPro" id="IPR049552">
    <property type="entry name" value="PKS_DH_N"/>
</dbReference>
<dbReference type="InterPro" id="IPR032821">
    <property type="entry name" value="PKS_assoc"/>
</dbReference>
<keyword evidence="3" id="KW-0489">Methyltransferase</keyword>
<organism evidence="11 12">
    <name type="scientific">Drechslerella dactyloides</name>
    <name type="common">Nematode-trapping fungus</name>
    <name type="synonym">Arthrobotrys dactyloides</name>
    <dbReference type="NCBI Taxonomy" id="74499"/>
    <lineage>
        <taxon>Eukaryota</taxon>
        <taxon>Fungi</taxon>
        <taxon>Dikarya</taxon>
        <taxon>Ascomycota</taxon>
        <taxon>Pezizomycotina</taxon>
        <taxon>Orbiliomycetes</taxon>
        <taxon>Orbiliales</taxon>
        <taxon>Orbiliaceae</taxon>
        <taxon>Drechslerella</taxon>
    </lineage>
</organism>
<dbReference type="GO" id="GO:0006633">
    <property type="term" value="P:fatty acid biosynthetic process"/>
    <property type="evidence" value="ECO:0007669"/>
    <property type="project" value="InterPro"/>
</dbReference>
<dbReference type="InterPro" id="IPR049900">
    <property type="entry name" value="PKS_mFAS_DH"/>
</dbReference>
<dbReference type="SMART" id="SM00825">
    <property type="entry name" value="PKS_KS"/>
    <property type="match status" value="1"/>
</dbReference>
<dbReference type="SMART" id="SM00823">
    <property type="entry name" value="PKS_PP"/>
    <property type="match status" value="1"/>
</dbReference>
<keyword evidence="12" id="KW-1185">Reference proteome</keyword>
<proteinExistence type="predicted"/>
<evidence type="ECO:0000259" key="10">
    <source>
        <dbReference type="PROSITE" id="PS52019"/>
    </source>
</evidence>
<dbReference type="SUPFAM" id="SSF53901">
    <property type="entry name" value="Thiolase-like"/>
    <property type="match status" value="1"/>
</dbReference>
<feature type="domain" description="Carrier" evidence="8">
    <location>
        <begin position="2357"/>
        <end position="2434"/>
    </location>
</feature>
<dbReference type="Pfam" id="PF08659">
    <property type="entry name" value="KR"/>
    <property type="match status" value="1"/>
</dbReference>
<dbReference type="InterPro" id="IPR036291">
    <property type="entry name" value="NAD(P)-bd_dom_sf"/>
</dbReference>
<dbReference type="InterPro" id="IPR020807">
    <property type="entry name" value="PKS_DH"/>
</dbReference>
<evidence type="ECO:0000256" key="5">
    <source>
        <dbReference type="ARBA" id="ARBA00023002"/>
    </source>
</evidence>
<dbReference type="InterPro" id="IPR016036">
    <property type="entry name" value="Malonyl_transacylase_ACP-bd"/>
</dbReference>
<dbReference type="Pfam" id="PF21089">
    <property type="entry name" value="PKS_DH_N"/>
    <property type="match status" value="1"/>
</dbReference>
<keyword evidence="5" id="KW-0560">Oxidoreductase</keyword>
<evidence type="ECO:0000256" key="6">
    <source>
        <dbReference type="ARBA" id="ARBA00023268"/>
    </source>
</evidence>
<dbReference type="Pfam" id="PF23114">
    <property type="entry name" value="NAD-bd_HRPKS_sdrA"/>
    <property type="match status" value="1"/>
</dbReference>
<dbReference type="Gene3D" id="3.30.70.3290">
    <property type="match status" value="1"/>
</dbReference>
<accession>A0AAD6J3W8</accession>
<evidence type="ECO:0000256" key="4">
    <source>
        <dbReference type="ARBA" id="ARBA00022679"/>
    </source>
</evidence>
<dbReference type="Proteomes" id="UP001221413">
    <property type="component" value="Unassembled WGS sequence"/>
</dbReference>
<dbReference type="Pfam" id="PF00109">
    <property type="entry name" value="ketoacyl-synt"/>
    <property type="match status" value="1"/>
</dbReference>
<dbReference type="InterPro" id="IPR014043">
    <property type="entry name" value="Acyl_transferase_dom"/>
</dbReference>
<dbReference type="SMART" id="SM00822">
    <property type="entry name" value="PKS_KR"/>
    <property type="match status" value="1"/>
</dbReference>
<dbReference type="InterPro" id="IPR029063">
    <property type="entry name" value="SAM-dependent_MTases_sf"/>
</dbReference>
<dbReference type="InterPro" id="IPR050091">
    <property type="entry name" value="PKS_NRPS_Biosynth_Enz"/>
</dbReference>
<dbReference type="InterPro" id="IPR036736">
    <property type="entry name" value="ACP-like_sf"/>
</dbReference>
<dbReference type="GO" id="GO:0004312">
    <property type="term" value="F:fatty acid synthase activity"/>
    <property type="evidence" value="ECO:0007669"/>
    <property type="project" value="TreeGrafter"/>
</dbReference>
<dbReference type="SUPFAM" id="SSF52151">
    <property type="entry name" value="FabD/lysophospholipase-like"/>
    <property type="match status" value="1"/>
</dbReference>
<dbReference type="GO" id="GO:0032259">
    <property type="term" value="P:methylation"/>
    <property type="evidence" value="ECO:0007669"/>
    <property type="project" value="UniProtKB-KW"/>
</dbReference>
<feature type="domain" description="PKS/mFAS DH" evidence="10">
    <location>
        <begin position="960"/>
        <end position="1262"/>
    </location>
</feature>
<dbReference type="Pfam" id="PF14765">
    <property type="entry name" value="PS-DH"/>
    <property type="match status" value="1"/>
</dbReference>
<feature type="domain" description="Ketosynthase family 3 (KS3)" evidence="9">
    <location>
        <begin position="11"/>
        <end position="450"/>
    </location>
</feature>
<dbReference type="FunFam" id="3.40.47.10:FF:000019">
    <property type="entry name" value="Polyketide synthase type I"/>
    <property type="match status" value="1"/>
</dbReference>
<dbReference type="GO" id="GO:0031177">
    <property type="term" value="F:phosphopantetheine binding"/>
    <property type="evidence" value="ECO:0007669"/>
    <property type="project" value="InterPro"/>
</dbReference>
<dbReference type="InterPro" id="IPR001227">
    <property type="entry name" value="Ac_transferase_dom_sf"/>
</dbReference>
<protein>
    <submittedName>
        <fullName evidence="11">Uncharacterized protein</fullName>
    </submittedName>
</protein>
<dbReference type="GO" id="GO:0030639">
    <property type="term" value="P:polyketide biosynthetic process"/>
    <property type="evidence" value="ECO:0007669"/>
    <property type="project" value="UniProtKB-ARBA"/>
</dbReference>
<dbReference type="Gene3D" id="3.10.129.110">
    <property type="entry name" value="Polyketide synthase dehydratase"/>
    <property type="match status" value="1"/>
</dbReference>
<dbReference type="SUPFAM" id="SSF47336">
    <property type="entry name" value="ACP-like"/>
    <property type="match status" value="1"/>
</dbReference>
<keyword evidence="1" id="KW-0596">Phosphopantetheine</keyword>
<evidence type="ECO:0000256" key="7">
    <source>
        <dbReference type="PROSITE-ProRule" id="PRU01363"/>
    </source>
</evidence>
<evidence type="ECO:0000256" key="1">
    <source>
        <dbReference type="ARBA" id="ARBA00022450"/>
    </source>
</evidence>
<evidence type="ECO:0000256" key="2">
    <source>
        <dbReference type="ARBA" id="ARBA00022553"/>
    </source>
</evidence>
<dbReference type="Gene3D" id="3.40.50.150">
    <property type="entry name" value="Vaccinia Virus protein VP39"/>
    <property type="match status" value="1"/>
</dbReference>
<dbReference type="PROSITE" id="PS52019">
    <property type="entry name" value="PKS_MFAS_DH"/>
    <property type="match status" value="1"/>
</dbReference>
<sequence>MNTMTAEIFKNEPIAIVGRSLRLPGANSPSELWNLLTKPKDLLKDFPPNRLSINGYYHPERDHHGTTNVRKSYFIEQDYTVFDTAFFNISPVEAEAIDPQQRILLELTYEALESAGLTIDGLRGSRTSVFVGVMSADFLTVQHRDRETTPKYSSSGSAISILSNRISYFFDWRGPSVTMDTACSSSLVAVHQAVQSLRSGDSEMAVVAGADLIINPEAFISGSNMHMLSPTSRSRMWDAEADGYVRGDGFAVVMLKRLSQALKDKDHIFSIIRETGVNSDGRSGGLTVPNSQAQVNLIRETYEQAGLDYRLQADRCQYFEAHGTGTPIGDPVEAKSIHTAFFEGHKDSFDADNEANVPLYVGSIKTLTGHAEGCSGLAGLMKAALVVENGVIPPNMHFNKLNPEIEPFYQRVKVPTMVEPWPKIAPETPRRASVNSFGFGGMNAHAIVESYPPAIEIDAQNANSKDEVSESNVAGAGPVVFSANSHASLLLMVNKFARFLEHNDSTDLSSLAWTLQMHRSVLPVRISFSGATKSRLLEALNEHIQKAQSDSDVVGVRHRRVSTAKTLKILGIFTGQGAQWPQMGRELLQTSSLFSQVMDELQDSLNILSDGPSWSLKAELLKDASSSRVHEAAVGQPLCTAVQIALVDLLRHAGISFTDVVGHSSGEIAAAYTAGFLSAFDAIRVAYYRGYHASAASGSGSMMAVSISYGDALEFCESPRFSGRLTVAANNSANSVTLSGDEDAIREAQDLLQERGNLTKLLPVNKAYHSHHMNDVAEPYLRSLQNCSVITRSTGSNCAWISSVQGDYISGITELCDGRRYWAENLLKPVLFSRAIERSIQTKSAFDFMIEVGPNPTLKNPAIRTVSRVSNSPMPYCALLQQGSHGVESFSSALGYIWTYLGKEAGIDFDSYRRDFVGPDLYPQPTALRDLPSYPWDHQRSYWKESRISRNMRLRDDPLNELLGRRSAEDYAQEMRWRNVLHLCELPWLRGHSFQNQVIFPAAGYVGMALEASRTLARDKGVLSIEIRDMIISRPLVLEEGPEGMELNFSLKILEKTQEVVTAEFVCSSCACKADAEPVINTKGQISVLLKDLSRNRLPPRKAIARSMLSVDIDGFYDNLSELGLHYSGLFRGLNKIQRADRVSTASGSWLAADLDSPLLLHPAVLDNGFQTVFASTGFGSRIRAPYLPRRIHRIRIDVSIAEPQGPACLELIADAYITGVSAPPRNLPPAICCDVHLSCGDRLQVQVEGLSFASVPGAGSPKDLRLFHQTVWGVNISCGIADIEQCKRMSFDDPDNIFHETFERLAYLHLRELYAQTPREKISTFKEYRQRIFEWIEDIFSSVDSGRHPFIKKEWANDTLNMLLPRVTKFENTIDAQAMNAVFENLPAVLEGKTTMLEVLTTDDMLSRLYDESREMTAVYLPLANLVKRIAHRYPRIKVFEIGAGTGATTSRVLDAINGTFLSYTYTDISNGFLQKAKERFQSYARRMEFKVFNVENDPVDQGFQAHAYDVVIASSVLHATSVMKRTMANVRRLLKPGGYFIMSEPTGNSLRLPYLMCSFPGWWLGADDGRRLFPGLTPFQWDTLLKETDFSGVDIINYDTGDPLKHMSSVMLSQATNDQVDILRKPLLSIKPLPEVQQLLIIGGQTLEVSRLVDEIYNLFAPWHNRIVKVDSLEALGSAQLSLGTAVLSLTELDRPMFESLTSGNLQALQKLFDCSRTVLWVTRRCRIDSPYANMTTGLARVLRNEMSYLNLQHLDVDNAPSKCPGATFVAEIFLRLLMKNALDSDILWSTEPELALEKGTLLIPRLCLDRTLNDRWISNQRAVQVEVSTKSAVANVCQQNGSYFLRQAKSLSNLQVPASTAVIKVDFSLLHPIEVATGLRLYLCLGSLVETGQKVIAFTNSHSSVVHTQRDWVRKWGLLWLHEPEALLADRIVRVSVAVGVKVLKAALPEGIVKVLSFNKEPHDYIRENMKAVISPSGAELEVTTLFPDESSIGLDVDAEVPGRYLEEALAEFTPQVGRSSFFNKVASNDLAKVDKEAARTCILDWTQQDTHLVSVERLNPGELFSSEKTYFICGMTGETGQSLARWMILNGVRNVVLASRQPRVPPQWLEDMCDAGANVRVFPMDLGDRESIIHVYEQIVRTMPPIAGVVNGAMVLSDTLFAEMDFKAMTDALRPKVEGSKHLDALFRSNDLDFFVMLSSVSSIIGYHGQANYSAANMFMAGLAARRRKEGLAASVMAIGLLTEIGYVSGAHRALGLAMRKQYKCIPILEPDFHQLFAEAVLAGRPDSQRNPEVIMGYEPLIEEFTGERPAWCFDNPRFSHSTLEDSNPGSWAEPAAGTPIAQKISDSKTAEEAAKIIQQGFVLKLANLLLAEVSAIDEKAPLTDLGIDSLVAIEIRSWFIKEVAIDFPTLKIVGGCSAADLCQDAARKRFP</sequence>
<dbReference type="Gene3D" id="1.10.1200.10">
    <property type="entry name" value="ACP-like"/>
    <property type="match status" value="1"/>
</dbReference>
<dbReference type="CDD" id="cd02440">
    <property type="entry name" value="AdoMet_MTases"/>
    <property type="match status" value="1"/>
</dbReference>
<feature type="active site" description="Proton acceptor; for dehydratase activity" evidence="7">
    <location>
        <position position="992"/>
    </location>
</feature>
<evidence type="ECO:0000313" key="12">
    <source>
        <dbReference type="Proteomes" id="UP001221413"/>
    </source>
</evidence>